<dbReference type="InterPro" id="IPR047217">
    <property type="entry name" value="S49_SppA_67K_type_N"/>
</dbReference>
<sequence>MPKLAPTMRNFVTSMLGALTALIVFFAGLCFFGIIILILISAAAHRQHETSFEKGSYLVFDMDANIDDAPPQFSFNRITGDQHELQLRLVTRAIEHAAHDPRIAGIYLTGSLQPSGYGSSFAALREVRSALLDFRASGKPVLAYLSDADTRDYYLASAATNVALDPYGMIFMPGLAARPMFYTGFFEKFGIGVQVTRVGKYKSAVEPFIRKDLSPENRQQLTQLLGDIWGGLLGDISASRKIKVSAIQSLVDREGMIRPEAAKAAGLVDRIAYRDVMLDDLKSRTGRAGSRLPFRQVSLESYIPMAAADSGALFSKGRVAVVYAEGDIVDGEGEPGQIGGDRFARELRRLREDNSVKAVVLRVNSPGGSASAAEAIQREIRLLKKRKPVIVSMGGYAASGGYWISAYGNRIFAEPTTITGSIGVFGMFFDVQKLAESLGFTFDTVKTGRFADAMTITRPKTPDELAVIQRMIDWIYDQFVDKVAAGRGLSRADVEQIAQGRVWSGTEAVKLKLVDQIGGLNDAIRYAGERAGLGANPALVEYPRRKTLGEVMTELFQKMQPMSAHAAVDHSVVGQVTARLNRELSFLRSCNDPQGAYARLPLDIQPR</sequence>
<keyword evidence="5" id="KW-0720">Serine protease</keyword>
<evidence type="ECO:0000256" key="5">
    <source>
        <dbReference type="ARBA" id="ARBA00022825"/>
    </source>
</evidence>
<accession>A0A1J5TCQ6</accession>
<evidence type="ECO:0000259" key="8">
    <source>
        <dbReference type="Pfam" id="PF01343"/>
    </source>
</evidence>
<dbReference type="GO" id="GO:0016020">
    <property type="term" value="C:membrane"/>
    <property type="evidence" value="ECO:0007669"/>
    <property type="project" value="UniProtKB-SubCell"/>
</dbReference>
<feature type="domain" description="Peptidase S49" evidence="8">
    <location>
        <begin position="382"/>
        <end position="532"/>
    </location>
</feature>
<dbReference type="GO" id="GO:0008236">
    <property type="term" value="F:serine-type peptidase activity"/>
    <property type="evidence" value="ECO:0007669"/>
    <property type="project" value="UniProtKB-KW"/>
</dbReference>
<dbReference type="InterPro" id="IPR047272">
    <property type="entry name" value="S49_SppA_C"/>
</dbReference>
<comment type="subcellular location">
    <subcellularLocation>
        <location evidence="1">Membrane</location>
    </subcellularLocation>
</comment>
<dbReference type="SUPFAM" id="SSF52096">
    <property type="entry name" value="ClpP/crotonase"/>
    <property type="match status" value="2"/>
</dbReference>
<comment type="caution">
    <text evidence="9">The sequence shown here is derived from an EMBL/GenBank/DDBJ whole genome shotgun (WGS) entry which is preliminary data.</text>
</comment>
<dbReference type="PIRSF" id="PIRSF001217">
    <property type="entry name" value="Protease_4_SppA"/>
    <property type="match status" value="1"/>
</dbReference>
<dbReference type="EMBL" id="MLJW01000002">
    <property type="protein sequence ID" value="OIR18695.1"/>
    <property type="molecule type" value="Genomic_DNA"/>
</dbReference>
<evidence type="ECO:0000256" key="7">
    <source>
        <dbReference type="SAM" id="Phobius"/>
    </source>
</evidence>
<evidence type="ECO:0000256" key="3">
    <source>
        <dbReference type="ARBA" id="ARBA00022670"/>
    </source>
</evidence>
<keyword evidence="6 7" id="KW-0472">Membrane</keyword>
<dbReference type="CDD" id="cd07018">
    <property type="entry name" value="S49_SppA_67K_type"/>
    <property type="match status" value="1"/>
</dbReference>
<keyword evidence="7" id="KW-1133">Transmembrane helix</keyword>
<keyword evidence="3 9" id="KW-0645">Protease</keyword>
<dbReference type="Gene3D" id="3.90.226.10">
    <property type="entry name" value="2-enoyl-CoA Hydratase, Chain A, domain 1"/>
    <property type="match status" value="4"/>
</dbReference>
<evidence type="ECO:0000256" key="2">
    <source>
        <dbReference type="ARBA" id="ARBA00008683"/>
    </source>
</evidence>
<evidence type="ECO:0000256" key="1">
    <source>
        <dbReference type="ARBA" id="ARBA00004370"/>
    </source>
</evidence>
<evidence type="ECO:0000313" key="9">
    <source>
        <dbReference type="EMBL" id="OIR18695.1"/>
    </source>
</evidence>
<comment type="similarity">
    <text evidence="2">Belongs to the peptidase S49 family.</text>
</comment>
<dbReference type="PANTHER" id="PTHR33209">
    <property type="entry name" value="PROTEASE 4"/>
    <property type="match status" value="1"/>
</dbReference>
<feature type="transmembrane region" description="Helical" evidence="7">
    <location>
        <begin position="12"/>
        <end position="40"/>
    </location>
</feature>
<organism evidence="9">
    <name type="scientific">mine drainage metagenome</name>
    <dbReference type="NCBI Taxonomy" id="410659"/>
    <lineage>
        <taxon>unclassified sequences</taxon>
        <taxon>metagenomes</taxon>
        <taxon>ecological metagenomes</taxon>
    </lineage>
</organism>
<dbReference type="InterPro" id="IPR002142">
    <property type="entry name" value="Peptidase_S49"/>
</dbReference>
<evidence type="ECO:0000256" key="4">
    <source>
        <dbReference type="ARBA" id="ARBA00022801"/>
    </source>
</evidence>
<dbReference type="NCBIfam" id="TIGR00706">
    <property type="entry name" value="SppA_dom"/>
    <property type="match status" value="1"/>
</dbReference>
<keyword evidence="7" id="KW-0812">Transmembrane</keyword>
<evidence type="ECO:0000256" key="6">
    <source>
        <dbReference type="ARBA" id="ARBA00023136"/>
    </source>
</evidence>
<dbReference type="InterPro" id="IPR004634">
    <property type="entry name" value="Pept_S49_pIV"/>
</dbReference>
<keyword evidence="4 9" id="KW-0378">Hydrolase</keyword>
<dbReference type="InterPro" id="IPR004635">
    <property type="entry name" value="Pept_S49_SppA"/>
</dbReference>
<protein>
    <submittedName>
        <fullName evidence="9">Protease 4</fullName>
        <ecNumber evidence="9">3.4.21.-</ecNumber>
    </submittedName>
</protein>
<proteinExistence type="inferred from homology"/>
<dbReference type="EC" id="3.4.21.-" evidence="9"/>
<dbReference type="InterPro" id="IPR029045">
    <property type="entry name" value="ClpP/crotonase-like_dom_sf"/>
</dbReference>
<reference evidence="9" key="1">
    <citation type="submission" date="2016-10" db="EMBL/GenBank/DDBJ databases">
        <title>Sequence of Gallionella enrichment culture.</title>
        <authorList>
            <person name="Poehlein A."/>
            <person name="Muehling M."/>
            <person name="Daniel R."/>
        </authorList>
    </citation>
    <scope>NUCLEOTIDE SEQUENCE</scope>
</reference>
<dbReference type="PANTHER" id="PTHR33209:SF1">
    <property type="entry name" value="PEPTIDASE S49 DOMAIN-CONTAINING PROTEIN"/>
    <property type="match status" value="1"/>
</dbReference>
<dbReference type="NCBIfam" id="TIGR00705">
    <property type="entry name" value="SppA_67K"/>
    <property type="match status" value="1"/>
</dbReference>
<gene>
    <name evidence="9" type="primary">sppA_1</name>
    <name evidence="9" type="ORF">GALL_10350</name>
</gene>
<dbReference type="GO" id="GO:0006465">
    <property type="term" value="P:signal peptide processing"/>
    <property type="evidence" value="ECO:0007669"/>
    <property type="project" value="InterPro"/>
</dbReference>
<dbReference type="Pfam" id="PF01343">
    <property type="entry name" value="Peptidase_S49"/>
    <property type="match status" value="2"/>
</dbReference>
<dbReference type="AlphaFoldDB" id="A0A1J5TCQ6"/>
<dbReference type="CDD" id="cd07023">
    <property type="entry name" value="S49_Sppa_N_C"/>
    <property type="match status" value="1"/>
</dbReference>
<feature type="domain" description="Peptidase S49" evidence="8">
    <location>
        <begin position="134"/>
        <end position="282"/>
    </location>
</feature>
<name>A0A1J5TCQ6_9ZZZZ</name>